<name>A0A2Z4HG27_9EUKA</name>
<dbReference type="PROSITE" id="PS50075">
    <property type="entry name" value="CARRIER"/>
    <property type="match status" value="1"/>
</dbReference>
<evidence type="ECO:0000256" key="2">
    <source>
        <dbReference type="ARBA" id="ARBA00022450"/>
    </source>
</evidence>
<dbReference type="InterPro" id="IPR003231">
    <property type="entry name" value="ACP"/>
</dbReference>
<proteinExistence type="inferred from homology"/>
<gene>
    <name evidence="4 7" type="primary">acpP</name>
</gene>
<reference evidence="7" key="1">
    <citation type="journal article" date="2018" name="Adv. Bot. Res.">
        <title>Chapter Four - Comparative Plastid Genomics of Glaucophytes species.</title>
        <authorList>
            <person name="Reyes-Prieto A."/>
            <person name="Russell S."/>
            <person name="Figueroa-Martinez F."/>
            <person name="Jackson C."/>
        </authorList>
    </citation>
    <scope>NUCLEOTIDE SEQUENCE</scope>
    <source>
        <strain evidence="7">NIES-764</strain>
    </source>
</reference>
<dbReference type="Pfam" id="PF00550">
    <property type="entry name" value="PP-binding"/>
    <property type="match status" value="1"/>
</dbReference>
<feature type="domain" description="Carrier" evidence="6">
    <location>
        <begin position="25"/>
        <end position="100"/>
    </location>
</feature>
<dbReference type="AlphaFoldDB" id="A0A2Z4HG27"/>
<protein>
    <recommendedName>
        <fullName evidence="4 5">Acyl carrier protein</fullName>
        <shortName evidence="4">ACP</shortName>
    </recommendedName>
</protein>
<comment type="PTM">
    <text evidence="4">4'-phosphopantetheine is transferred from CoA to a specific serine of apo-ACP by AcpS. This modification is essential for activity because fatty acids are bound in thioester linkage to the sulfhydryl of the prosthetic group.</text>
</comment>
<evidence type="ECO:0000256" key="5">
    <source>
        <dbReference type="RuleBase" id="RU000722"/>
    </source>
</evidence>
<dbReference type="SUPFAM" id="SSF47336">
    <property type="entry name" value="ACP-like"/>
    <property type="match status" value="1"/>
</dbReference>
<evidence type="ECO:0000259" key="6">
    <source>
        <dbReference type="PROSITE" id="PS50075"/>
    </source>
</evidence>
<keyword evidence="4 5" id="KW-0444">Lipid biosynthesis</keyword>
<dbReference type="InterPro" id="IPR036736">
    <property type="entry name" value="ACP-like_sf"/>
</dbReference>
<comment type="pathway">
    <text evidence="4">Lipid metabolism; fatty acid biosynthesis.</text>
</comment>
<evidence type="ECO:0000256" key="4">
    <source>
        <dbReference type="HAMAP-Rule" id="MF_01217"/>
    </source>
</evidence>
<comment type="function">
    <text evidence="4 5">Carrier of the growing fatty acid chain in fatty acid biosynthesis.</text>
</comment>
<dbReference type="HAMAP" id="MF_01217">
    <property type="entry name" value="Acyl_carrier"/>
    <property type="match status" value="1"/>
</dbReference>
<dbReference type="Gene3D" id="1.10.1200.10">
    <property type="entry name" value="ACP-like"/>
    <property type="match status" value="1"/>
</dbReference>
<dbReference type="GO" id="GO:0000036">
    <property type="term" value="F:acyl carrier activity"/>
    <property type="evidence" value="ECO:0007669"/>
    <property type="project" value="UniProtKB-UniRule"/>
</dbReference>
<comment type="similarity">
    <text evidence="1 4">Belongs to the acyl carrier protein (ACP) family.</text>
</comment>
<dbReference type="EMBL" id="MG601102">
    <property type="protein sequence ID" value="AWW13698.1"/>
    <property type="molecule type" value="Genomic_DNA"/>
</dbReference>
<dbReference type="GeneID" id="37543769"/>
<keyword evidence="4 5" id="KW-0275">Fatty acid biosynthesis</keyword>
<dbReference type="RefSeq" id="YP_009504501.1">
    <property type="nucleotide sequence ID" value="NC_038215.1"/>
</dbReference>
<keyword evidence="4" id="KW-0963">Cytoplasm</keyword>
<keyword evidence="2 4" id="KW-0596">Phosphopantetheine</keyword>
<dbReference type="GO" id="GO:0005737">
    <property type="term" value="C:cytoplasm"/>
    <property type="evidence" value="ECO:0007669"/>
    <property type="project" value="UniProtKB-SubCell"/>
</dbReference>
<comment type="subcellular location">
    <subcellularLocation>
        <location evidence="4">Cytoplasm</location>
    </subcellularLocation>
</comment>
<dbReference type="UniPathway" id="UPA00094"/>
<accession>A0A2Z4HG27</accession>
<evidence type="ECO:0000256" key="1">
    <source>
        <dbReference type="ARBA" id="ARBA00010930"/>
    </source>
</evidence>
<sequence length="115" mass="13713">MIINLNRRNNFMSIAEPAHLEQDQIIVSDIVQNILCEQISIEKKDLNPDLYIYEDLKIDSLDLVEIIKQIEETFDIKIDDSKILYMNTLQEFIDFTLQTIYMKHGLEYLQNKKFK</sequence>
<evidence type="ECO:0000256" key="3">
    <source>
        <dbReference type="ARBA" id="ARBA00022553"/>
    </source>
</evidence>
<keyword evidence="7" id="KW-0934">Plastid</keyword>
<evidence type="ECO:0000313" key="7">
    <source>
        <dbReference type="EMBL" id="AWW13698.1"/>
    </source>
</evidence>
<dbReference type="InterPro" id="IPR009081">
    <property type="entry name" value="PP-bd_ACP"/>
</dbReference>
<geneLocation type="plastid" evidence="7"/>
<keyword evidence="4" id="KW-0276">Fatty acid metabolism</keyword>
<keyword evidence="3 4" id="KW-0597">Phosphoprotein</keyword>
<keyword evidence="4" id="KW-0443">Lipid metabolism</keyword>
<organism evidence="7">
    <name type="scientific">Cyanophora sudae</name>
    <dbReference type="NCBI Taxonomy" id="1522369"/>
    <lineage>
        <taxon>Eukaryota</taxon>
        <taxon>Glaucocystophyceae</taxon>
        <taxon>Cyanophorales</taxon>
        <taxon>Cyanophoraceae</taxon>
        <taxon>Cyanophora</taxon>
    </lineage>
</organism>
<feature type="modified residue" description="O-(pantetheine 4'-phosphoryl)serine" evidence="4">
    <location>
        <position position="60"/>
    </location>
</feature>